<dbReference type="EMBL" id="CM037622">
    <property type="protein sequence ID" value="KAH8002929.1"/>
    <property type="molecule type" value="Genomic_DNA"/>
</dbReference>
<protein>
    <submittedName>
        <fullName evidence="1">Uncharacterized protein</fullName>
    </submittedName>
</protein>
<accession>A0ACB8FCD6</accession>
<keyword evidence="2" id="KW-1185">Reference proteome</keyword>
<organism evidence="1 2">
    <name type="scientific">Sphaerodactylus townsendi</name>
    <dbReference type="NCBI Taxonomy" id="933632"/>
    <lineage>
        <taxon>Eukaryota</taxon>
        <taxon>Metazoa</taxon>
        <taxon>Chordata</taxon>
        <taxon>Craniata</taxon>
        <taxon>Vertebrata</taxon>
        <taxon>Euteleostomi</taxon>
        <taxon>Lepidosauria</taxon>
        <taxon>Squamata</taxon>
        <taxon>Bifurcata</taxon>
        <taxon>Gekkota</taxon>
        <taxon>Sphaerodactylidae</taxon>
        <taxon>Sphaerodactylus</taxon>
    </lineage>
</organism>
<evidence type="ECO:0000313" key="2">
    <source>
        <dbReference type="Proteomes" id="UP000827872"/>
    </source>
</evidence>
<comment type="caution">
    <text evidence="1">The sequence shown here is derived from an EMBL/GenBank/DDBJ whole genome shotgun (WGS) entry which is preliminary data.</text>
</comment>
<sequence length="251" mass="27805">MAVEVSLCSELISLALEGLSYYHTYDRFFLGISVALSFVGWTSYVILVIVKEQGSLIWSAPNRPKPYLRSRALPSSLPLALPSALKLQSAPASSPALLLNLSPSPGLQEEISSLLRYAFPAVGVLIVIFLLVQSLPWTYYIYCLLPVPIWFAVLKDYPVIQALASSLLNVPWAHSVGFLLASTVGIEILVLSFFYQPTLSFALMTFSMWPLVSRLWTQAKTTVLSWILSCLLLSVFPWLPVVGRDQNIPLV</sequence>
<dbReference type="Proteomes" id="UP000827872">
    <property type="component" value="Linkage Group LG09"/>
</dbReference>
<reference evidence="1" key="1">
    <citation type="submission" date="2021-08" db="EMBL/GenBank/DDBJ databases">
        <title>The first chromosome-level gecko genome reveals the dynamic sex chromosomes of Neotropical dwarf geckos (Sphaerodactylidae: Sphaerodactylus).</title>
        <authorList>
            <person name="Pinto B.J."/>
            <person name="Keating S.E."/>
            <person name="Gamble T."/>
        </authorList>
    </citation>
    <scope>NUCLEOTIDE SEQUENCE</scope>
    <source>
        <strain evidence="1">TG3544</strain>
    </source>
</reference>
<gene>
    <name evidence="1" type="ORF">K3G42_006522</name>
</gene>
<evidence type="ECO:0000313" key="1">
    <source>
        <dbReference type="EMBL" id="KAH8002929.1"/>
    </source>
</evidence>
<name>A0ACB8FCD6_9SAUR</name>
<proteinExistence type="predicted"/>